<protein>
    <recommendedName>
        <fullName evidence="9">Vacuolar iron transporter</fullName>
    </recommendedName>
</protein>
<dbReference type="GO" id="GO:0016020">
    <property type="term" value="C:membrane"/>
    <property type="evidence" value="ECO:0000318"/>
    <property type="project" value="GO_Central"/>
</dbReference>
<dbReference type="GO" id="GO:0140315">
    <property type="term" value="F:iron ion sequestering activity"/>
    <property type="evidence" value="ECO:0007669"/>
    <property type="project" value="UniProtKB-UniRule"/>
</dbReference>
<dbReference type="GO" id="GO:0005774">
    <property type="term" value="C:vacuolar membrane"/>
    <property type="evidence" value="ECO:0007669"/>
    <property type="project" value="UniProtKB-SubCell"/>
</dbReference>
<evidence type="ECO:0000256" key="7">
    <source>
        <dbReference type="ARBA" id="ARBA00023136"/>
    </source>
</evidence>
<keyword evidence="5" id="KW-0812">Transmembrane</keyword>
<keyword evidence="6" id="KW-1133">Transmembrane helix</keyword>
<keyword evidence="3" id="KW-0408">Iron</keyword>
<dbReference type="PANTHER" id="PTHR31851">
    <property type="entry name" value="FE(2+)/MN(2+) TRANSPORTER PCL1"/>
    <property type="match status" value="1"/>
</dbReference>
<proteinExistence type="inferred from homology"/>
<keyword evidence="7" id="KW-0472">Membrane</keyword>
<keyword evidence="11" id="KW-1185">Reference proteome</keyword>
<comment type="catalytic activity">
    <reaction evidence="8">
        <text>Fe(2+)(in) = Fe(2+)(out)</text>
        <dbReference type="Rhea" id="RHEA:28486"/>
        <dbReference type="ChEBI" id="CHEBI:29033"/>
    </reaction>
    <physiologicalReaction direction="left-to-right" evidence="8">
        <dbReference type="Rhea" id="RHEA:28487"/>
    </physiologicalReaction>
</comment>
<reference evidence="10 11" key="1">
    <citation type="journal article" date="2017" name="Nat. Commun.">
        <title>Genome assembly with in vitro proximity ligation data and whole-genome triplication in lettuce.</title>
        <authorList>
            <person name="Reyes-Chin-Wo S."/>
            <person name="Wang Z."/>
            <person name="Yang X."/>
            <person name="Kozik A."/>
            <person name="Arikit S."/>
            <person name="Song C."/>
            <person name="Xia L."/>
            <person name="Froenicke L."/>
            <person name="Lavelle D.O."/>
            <person name="Truco M.J."/>
            <person name="Xia R."/>
            <person name="Zhu S."/>
            <person name="Xu C."/>
            <person name="Xu H."/>
            <person name="Xu X."/>
            <person name="Cox K."/>
            <person name="Korf I."/>
            <person name="Meyers B.C."/>
            <person name="Michelmore R.W."/>
        </authorList>
    </citation>
    <scope>NUCLEOTIDE SEQUENCE [LARGE SCALE GENOMIC DNA]</scope>
    <source>
        <strain evidence="11">cv. Salinas</strain>
        <tissue evidence="10">Seedlings</tissue>
    </source>
</reference>
<evidence type="ECO:0000313" key="11">
    <source>
        <dbReference type="Proteomes" id="UP000235145"/>
    </source>
</evidence>
<dbReference type="AlphaFoldDB" id="A0A9R1XFS0"/>
<accession>A0A9R1XFS0</accession>
<evidence type="ECO:0000256" key="6">
    <source>
        <dbReference type="ARBA" id="ARBA00022989"/>
    </source>
</evidence>
<dbReference type="InterPro" id="IPR008217">
    <property type="entry name" value="Ccc1_fam"/>
</dbReference>
<keyword evidence="9" id="KW-0406">Ion transport</keyword>
<evidence type="ECO:0000256" key="2">
    <source>
        <dbReference type="ARBA" id="ARBA00007049"/>
    </source>
</evidence>
<dbReference type="GO" id="GO:0005381">
    <property type="term" value="F:iron ion transmembrane transporter activity"/>
    <property type="evidence" value="ECO:0000318"/>
    <property type="project" value="GO_Central"/>
</dbReference>
<evidence type="ECO:0000256" key="1">
    <source>
        <dbReference type="ARBA" id="ARBA00004128"/>
    </source>
</evidence>
<evidence type="ECO:0000256" key="9">
    <source>
        <dbReference type="RuleBase" id="RU369115"/>
    </source>
</evidence>
<name>A0A9R1XFS0_LACSA</name>
<comment type="subcellular location">
    <subcellularLocation>
        <location evidence="1 9">Vacuole membrane</location>
        <topology evidence="1 9">Multi-pass membrane protein</topology>
    </subcellularLocation>
</comment>
<evidence type="ECO:0000313" key="10">
    <source>
        <dbReference type="EMBL" id="KAJ0208504.1"/>
    </source>
</evidence>
<dbReference type="EMBL" id="NBSK02000005">
    <property type="protein sequence ID" value="KAJ0208504.1"/>
    <property type="molecule type" value="Genomic_DNA"/>
</dbReference>
<comment type="similarity">
    <text evidence="2 9">Belongs to the CCC1 family.</text>
</comment>
<evidence type="ECO:0000256" key="5">
    <source>
        <dbReference type="ARBA" id="ARBA00022692"/>
    </source>
</evidence>
<dbReference type="Pfam" id="PF01988">
    <property type="entry name" value="VIT1"/>
    <property type="match status" value="1"/>
</dbReference>
<organism evidence="10 11">
    <name type="scientific">Lactuca sativa</name>
    <name type="common">Garden lettuce</name>
    <dbReference type="NCBI Taxonomy" id="4236"/>
    <lineage>
        <taxon>Eukaryota</taxon>
        <taxon>Viridiplantae</taxon>
        <taxon>Streptophyta</taxon>
        <taxon>Embryophyta</taxon>
        <taxon>Tracheophyta</taxon>
        <taxon>Spermatophyta</taxon>
        <taxon>Magnoliopsida</taxon>
        <taxon>eudicotyledons</taxon>
        <taxon>Gunneridae</taxon>
        <taxon>Pentapetalae</taxon>
        <taxon>asterids</taxon>
        <taxon>campanulids</taxon>
        <taxon>Asterales</taxon>
        <taxon>Asteraceae</taxon>
        <taxon>Cichorioideae</taxon>
        <taxon>Cichorieae</taxon>
        <taxon>Lactucinae</taxon>
        <taxon>Lactuca</taxon>
    </lineage>
</organism>
<keyword evidence="3" id="KW-0410">Iron transport</keyword>
<dbReference type="Proteomes" id="UP000235145">
    <property type="component" value="Unassembled WGS sequence"/>
</dbReference>
<evidence type="ECO:0000256" key="3">
    <source>
        <dbReference type="ARBA" id="ARBA00022496"/>
    </source>
</evidence>
<sequence length="107" mass="12292">MAVRNDLCIPGLEDKSEQENRVSVEEEFDYSERRKWLRSVKQDAKAMVPTGFSGLVAGVCSMAIGELVSVYTQRSLEVALVKRETTIVEKEKSTHLYRSSYYMFYLL</sequence>
<comment type="function">
    <text evidence="9">Vacuolar Fe(2+) uptake transporter.</text>
</comment>
<dbReference type="GO" id="GO:0005384">
    <property type="term" value="F:manganese ion transmembrane transporter activity"/>
    <property type="evidence" value="ECO:0000318"/>
    <property type="project" value="GO_Central"/>
</dbReference>
<gene>
    <name evidence="10" type="ORF">LSAT_V11C500267140</name>
</gene>
<dbReference type="Gramene" id="rna-gnl|WGS:NBSK|LSAT_5X106361_mrna">
    <property type="protein sequence ID" value="cds-PLY95015.1"/>
    <property type="gene ID" value="gene-LSAT_5X106361"/>
</dbReference>
<keyword evidence="4 9" id="KW-0926">Vacuole</keyword>
<evidence type="ECO:0000256" key="4">
    <source>
        <dbReference type="ARBA" id="ARBA00022554"/>
    </source>
</evidence>
<comment type="caution">
    <text evidence="10">The sequence shown here is derived from an EMBL/GenBank/DDBJ whole genome shotgun (WGS) entry which is preliminary data.</text>
</comment>
<keyword evidence="9" id="KW-0813">Transport</keyword>
<evidence type="ECO:0000256" key="8">
    <source>
        <dbReference type="ARBA" id="ARBA00044464"/>
    </source>
</evidence>
<dbReference type="GO" id="GO:0030026">
    <property type="term" value="P:intracellular manganese ion homeostasis"/>
    <property type="evidence" value="ECO:0000318"/>
    <property type="project" value="GO_Central"/>
</dbReference>